<sequence length="1028" mass="110424">MVKKQQPVGRAAKSRKGRELRDRDEAVRPIRIEPGVVGRTRWFTERTGYKADSSSLRRLRAGLDVVERMNERGVVEPHLRDRALEFLAKARLPADQINAPLLVTGNGKPRELRIRRAEKIEGLSALTPPIEIPETKDKSAFIVIPVPAEVAEYLDLSEVIGADVQIRRAPRLLGPFEFLPNEGILVGQVPGERALIQAFAFPKHPWLRLAYDLLCSHWKYVLLDSTARSNMTSSEEVRIGTVDRICQLILCAPDFATIQDPQIFSRAGLSFPPGYGGDISSLEGGLGLPPGIEPGDPRSICNRCLNRFLGEIDVVDGIPIMPPLIKWCWIHRRRCSLWRSIGPTPAAGFSGIGRVTQLAVHPTKGNILIAGAAGGGVWRSDNSGITWRPLMELQPTLTIGAVAFAPSNPNIIYAASGEDADGWNPAWGGIGLYRSTDGGTHWSIATKVSSTRFSAIVVHPTDPDILYLAGDQGLHRSDDGGLSWIANPGQDSLFDATVTDIVIAHDDPDRLYVGVHLDGVYETVTGGIQVGMSPAFTRLDAAGQLPSGGGAGWIKLSIGRSGANGSNCILAKLGPNGSRIFRTQDGGATWPELAANVASVSFDEWCSVVAVDPTDENVIYAGNNIGLQRTTNGGAASADWASASAGVHADQQDLAFDPNSAAVLYLANDGGVYRSIDRGATWEFRSGALAITQMYDIDIAERDRDIAAGGAQDNGVYYRNAAGVWRHIPWGDGTQVAIDQTDPKIFYFSSQNGLPTNIRKSTDGGVTHQQIGQNGLSGGSPWITIIKLDPTDPIVNPSTSRTLFVCGATELFRSTDGGQNWQRVNDGSGNPFSAFGTITALEFAPSDPTILYLGTENGALYRGVNGGSTAADWSRIDLAGTSADMLFPNAQIQSLAVNPHEPDDVWAVFGGSGVNFTNRPNMILNPLGISHLFRSIDAGTTWLDASGQIAPTILPDVPTSAVAVSDFDSEVAYAGNDVGVFRTVDGGQTWTAFQDGLPRSPVTELRLNRRFDRLVAATMGRGAYVRDI</sequence>
<keyword evidence="2" id="KW-0614">Plasmid</keyword>
<evidence type="ECO:0000256" key="1">
    <source>
        <dbReference type="SAM" id="MobiDB-lite"/>
    </source>
</evidence>
<dbReference type="Proteomes" id="UP001017257">
    <property type="component" value="Plasmid pR24_1"/>
</dbReference>
<name>A0ABY5S0Y7_9HYPH</name>
<reference evidence="2" key="1">
    <citation type="submission" date="2022-08" db="EMBL/GenBank/DDBJ databases">
        <title>Microvirga terrae sp. nov., isolated from soil.</title>
        <authorList>
            <person name="Kim K.H."/>
            <person name="Seo Y.L."/>
            <person name="Kim J.M."/>
            <person name="Lee J.K."/>
            <person name="Han D.M."/>
            <person name="Jeon C.O."/>
        </authorList>
    </citation>
    <scope>NUCLEOTIDE SEQUENCE</scope>
    <source>
        <strain evidence="2">R24</strain>
        <plasmid evidence="2">pR24_1</plasmid>
    </source>
</reference>
<dbReference type="SUPFAM" id="SSF110296">
    <property type="entry name" value="Oligoxyloglucan reducing end-specific cellobiohydrolase"/>
    <property type="match status" value="3"/>
</dbReference>
<dbReference type="InterPro" id="IPR015943">
    <property type="entry name" value="WD40/YVTN_repeat-like_dom_sf"/>
</dbReference>
<geneLocation type="plasmid" evidence="2 3">
    <name>pR24_1</name>
</geneLocation>
<gene>
    <name evidence="2" type="ORF">HPT29_026500</name>
</gene>
<accession>A0ABY5S0Y7</accession>
<dbReference type="CDD" id="cd15482">
    <property type="entry name" value="Sialidase_non-viral"/>
    <property type="match status" value="1"/>
</dbReference>
<evidence type="ECO:0000313" key="3">
    <source>
        <dbReference type="Proteomes" id="UP001017257"/>
    </source>
</evidence>
<evidence type="ECO:0008006" key="4">
    <source>
        <dbReference type="Google" id="ProtNLM"/>
    </source>
</evidence>
<dbReference type="Gene3D" id="2.130.10.10">
    <property type="entry name" value="YVTN repeat-like/Quinoprotein amine dehydrogenase"/>
    <property type="match status" value="3"/>
</dbReference>
<protein>
    <recommendedName>
        <fullName evidence="4">Sortilin N-terminal domain-containing protein</fullName>
    </recommendedName>
</protein>
<feature type="region of interest" description="Disordered" evidence="1">
    <location>
        <begin position="1"/>
        <end position="25"/>
    </location>
</feature>
<proteinExistence type="predicted"/>
<dbReference type="EMBL" id="CP102846">
    <property type="protein sequence ID" value="UVF22236.1"/>
    <property type="molecule type" value="Genomic_DNA"/>
</dbReference>
<dbReference type="PANTHER" id="PTHR43739:SF5">
    <property type="entry name" value="EXO-ALPHA-SIALIDASE"/>
    <property type="match status" value="1"/>
</dbReference>
<evidence type="ECO:0000313" key="2">
    <source>
        <dbReference type="EMBL" id="UVF22236.1"/>
    </source>
</evidence>
<dbReference type="PANTHER" id="PTHR43739">
    <property type="entry name" value="XYLOGLUCANASE (EUROFUNG)"/>
    <property type="match status" value="1"/>
</dbReference>
<organism evidence="2 3">
    <name type="scientific">Microvirga terrae</name>
    <dbReference type="NCBI Taxonomy" id="2740529"/>
    <lineage>
        <taxon>Bacteria</taxon>
        <taxon>Pseudomonadati</taxon>
        <taxon>Pseudomonadota</taxon>
        <taxon>Alphaproteobacteria</taxon>
        <taxon>Hyphomicrobiales</taxon>
        <taxon>Methylobacteriaceae</taxon>
        <taxon>Microvirga</taxon>
    </lineage>
</organism>
<dbReference type="InterPro" id="IPR052025">
    <property type="entry name" value="Xyloglucanase_GH74"/>
</dbReference>
<dbReference type="RefSeq" id="WP_173945860.1">
    <property type="nucleotide sequence ID" value="NZ_CP102846.1"/>
</dbReference>
<keyword evidence="3" id="KW-1185">Reference proteome</keyword>